<evidence type="ECO:0000313" key="1">
    <source>
        <dbReference type="EMBL" id="KAL0331447.1"/>
    </source>
</evidence>
<gene>
    <name evidence="1" type="ORF">Sangu_1690200</name>
</gene>
<dbReference type="AlphaFoldDB" id="A0AAW2MJH9"/>
<name>A0AAW2MJH9_9LAMI</name>
<accession>A0AAW2MJH9</accession>
<reference evidence="1" key="1">
    <citation type="submission" date="2020-06" db="EMBL/GenBank/DDBJ databases">
        <authorList>
            <person name="Li T."/>
            <person name="Hu X."/>
            <person name="Zhang T."/>
            <person name="Song X."/>
            <person name="Zhang H."/>
            <person name="Dai N."/>
            <person name="Sheng W."/>
            <person name="Hou X."/>
            <person name="Wei L."/>
        </authorList>
    </citation>
    <scope>NUCLEOTIDE SEQUENCE</scope>
    <source>
        <strain evidence="1">G01</strain>
        <tissue evidence="1">Leaf</tissue>
    </source>
</reference>
<organism evidence="1">
    <name type="scientific">Sesamum angustifolium</name>
    <dbReference type="NCBI Taxonomy" id="2727405"/>
    <lineage>
        <taxon>Eukaryota</taxon>
        <taxon>Viridiplantae</taxon>
        <taxon>Streptophyta</taxon>
        <taxon>Embryophyta</taxon>
        <taxon>Tracheophyta</taxon>
        <taxon>Spermatophyta</taxon>
        <taxon>Magnoliopsida</taxon>
        <taxon>eudicotyledons</taxon>
        <taxon>Gunneridae</taxon>
        <taxon>Pentapetalae</taxon>
        <taxon>asterids</taxon>
        <taxon>lamiids</taxon>
        <taxon>Lamiales</taxon>
        <taxon>Pedaliaceae</taxon>
        <taxon>Sesamum</taxon>
    </lineage>
</organism>
<dbReference type="PANTHER" id="PTHR30411:SF4">
    <property type="entry name" value="YBAK_AMINOACYL-TRNA SYNTHETASE-ASSOCIATED DOMAIN-CONTAINING PROTEIN"/>
    <property type="match status" value="1"/>
</dbReference>
<dbReference type="EMBL" id="JACGWK010000010">
    <property type="protein sequence ID" value="KAL0331447.1"/>
    <property type="molecule type" value="Genomic_DNA"/>
</dbReference>
<reference evidence="1" key="2">
    <citation type="journal article" date="2024" name="Plant">
        <title>Genomic evolution and insights into agronomic trait innovations of Sesamum species.</title>
        <authorList>
            <person name="Miao H."/>
            <person name="Wang L."/>
            <person name="Qu L."/>
            <person name="Liu H."/>
            <person name="Sun Y."/>
            <person name="Le M."/>
            <person name="Wang Q."/>
            <person name="Wei S."/>
            <person name="Zheng Y."/>
            <person name="Lin W."/>
            <person name="Duan Y."/>
            <person name="Cao H."/>
            <person name="Xiong S."/>
            <person name="Wang X."/>
            <person name="Wei L."/>
            <person name="Li C."/>
            <person name="Ma Q."/>
            <person name="Ju M."/>
            <person name="Zhao R."/>
            <person name="Li G."/>
            <person name="Mu C."/>
            <person name="Tian Q."/>
            <person name="Mei H."/>
            <person name="Zhang T."/>
            <person name="Gao T."/>
            <person name="Zhang H."/>
        </authorList>
    </citation>
    <scope>NUCLEOTIDE SEQUENCE</scope>
    <source>
        <strain evidence="1">G01</strain>
    </source>
</reference>
<sequence>MEALAELERVQTRILHRISDLELSHLPQHFSHSLSLQSSAAAGANVDADADASTTTDGRLSAILLASSVRDFSFKRVPSDYYEWTLEARRDILGAASIHHLCKSIVLVPASSYAFIAKHILF</sequence>
<comment type="caution">
    <text evidence="1">The sequence shown here is derived from an EMBL/GenBank/DDBJ whole genome shotgun (WGS) entry which is preliminary data.</text>
</comment>
<protein>
    <submittedName>
        <fullName evidence="1">Uncharacterized protein</fullName>
    </submittedName>
</protein>
<dbReference type="PANTHER" id="PTHR30411">
    <property type="entry name" value="CYTOPLASMIC PROTEIN"/>
    <property type="match status" value="1"/>
</dbReference>
<proteinExistence type="predicted"/>